<feature type="domain" description="VOC" evidence="1">
    <location>
        <begin position="6"/>
        <end position="122"/>
    </location>
</feature>
<keyword evidence="2" id="KW-0560">Oxidoreductase</keyword>
<dbReference type="Proteomes" id="UP000199459">
    <property type="component" value="Unassembled WGS sequence"/>
</dbReference>
<dbReference type="InterPro" id="IPR004360">
    <property type="entry name" value="Glyas_Fos-R_dOase_dom"/>
</dbReference>
<dbReference type="OrthoDB" id="9798430at2"/>
<dbReference type="Pfam" id="PF00903">
    <property type="entry name" value="Glyoxalase"/>
    <property type="match status" value="1"/>
</dbReference>
<protein>
    <submittedName>
        <fullName evidence="2">Catechol 2,3-dioxygenase</fullName>
    </submittedName>
</protein>
<dbReference type="AlphaFoldDB" id="A0A1H8DH08"/>
<dbReference type="Gene3D" id="3.10.180.10">
    <property type="entry name" value="2,3-Dihydroxybiphenyl 1,2-Dioxygenase, domain 1"/>
    <property type="match status" value="1"/>
</dbReference>
<name>A0A1H8DH08_9PROT</name>
<dbReference type="InterPro" id="IPR029068">
    <property type="entry name" value="Glyas_Bleomycin-R_OHBP_Dase"/>
</dbReference>
<keyword evidence="2" id="KW-0223">Dioxygenase</keyword>
<dbReference type="PROSITE" id="PS51819">
    <property type="entry name" value="VOC"/>
    <property type="match status" value="1"/>
</dbReference>
<dbReference type="STRING" id="917.SAMN05216326_10135"/>
<evidence type="ECO:0000259" key="1">
    <source>
        <dbReference type="PROSITE" id="PS51819"/>
    </source>
</evidence>
<evidence type="ECO:0000313" key="3">
    <source>
        <dbReference type="Proteomes" id="UP000199459"/>
    </source>
</evidence>
<sequence length="133" mass="15211">MVQVYGINHVALDVDDLDKAIAFYRDILGVNVMKRTEKAAMLDLNGRFDFLALFEDPSINPDTPKDGHWGVVVDNLEAVRERAEKWNLTFYPDFECDFRDPFGYRVQVIRQADITKQPVPYDPENKNSGVSDG</sequence>
<proteinExistence type="predicted"/>
<gene>
    <name evidence="2" type="ORF">SAMN05216325_10713</name>
</gene>
<dbReference type="GO" id="GO:0051213">
    <property type="term" value="F:dioxygenase activity"/>
    <property type="evidence" value="ECO:0007669"/>
    <property type="project" value="UniProtKB-KW"/>
</dbReference>
<dbReference type="EMBL" id="FOCP01000007">
    <property type="protein sequence ID" value="SEN06581.1"/>
    <property type="molecule type" value="Genomic_DNA"/>
</dbReference>
<accession>A0A1H8DH08</accession>
<dbReference type="InterPro" id="IPR037523">
    <property type="entry name" value="VOC_core"/>
</dbReference>
<dbReference type="RefSeq" id="WP_090629817.1">
    <property type="nucleotide sequence ID" value="NZ_FOCP01000007.1"/>
</dbReference>
<reference evidence="2 3" key="1">
    <citation type="submission" date="2016-10" db="EMBL/GenBank/DDBJ databases">
        <authorList>
            <person name="de Groot N.N."/>
        </authorList>
    </citation>
    <scope>NUCLEOTIDE SEQUENCE [LARGE SCALE GENOMIC DNA]</scope>
    <source>
        <strain evidence="2 3">Nm22</strain>
    </source>
</reference>
<evidence type="ECO:0000313" key="2">
    <source>
        <dbReference type="EMBL" id="SEN06581.1"/>
    </source>
</evidence>
<dbReference type="SUPFAM" id="SSF54593">
    <property type="entry name" value="Glyoxalase/Bleomycin resistance protein/Dihydroxybiphenyl dioxygenase"/>
    <property type="match status" value="1"/>
</dbReference>
<organism evidence="2 3">
    <name type="scientific">Nitrosomonas marina</name>
    <dbReference type="NCBI Taxonomy" id="917"/>
    <lineage>
        <taxon>Bacteria</taxon>
        <taxon>Pseudomonadati</taxon>
        <taxon>Pseudomonadota</taxon>
        <taxon>Betaproteobacteria</taxon>
        <taxon>Nitrosomonadales</taxon>
        <taxon>Nitrosomonadaceae</taxon>
        <taxon>Nitrosomonas</taxon>
    </lineage>
</organism>